<feature type="compositionally biased region" description="Low complexity" evidence="1">
    <location>
        <begin position="333"/>
        <end position="344"/>
    </location>
</feature>
<sequence length="739" mass="83490">MDEKSADAISSAANTMPTTNSGPPQAVTAAAQQQWLYNYQSMYYPGMYPYGQYQYPYHSMMGYSQFQQPFKINGQNDSAMKKLEDAAENKPNPPLPPGPPPPTPAPPPLLQTPGFFAQQQKFGNIRFSLNARPSAPSIPQNNSLTSGAAKKKRKRNKNNQQQIKMQNTFNNSTMFFNSPPLPPPEQKPAPPPEIMPPLPPLPPPPDTSKPPPPSVVNNNAVNTPKPPIKIPNPYNNPTDEWPNELKEYIERCYAKCKTKLDRDQVDIVLKGKITSATAAGELNIRDWKNEPLPSIQSERNNLVPKMVPGQLAQFQNPPKKGLSAAMGARLGARASTLRGGSRSSSRSRSRSPYHRKSPSKSPRRRRSDSSTSNSSESYIPITKSAKKNKPKLSERLGKNKFAGNNSKQQTKKQKQKDKKSNFYSEFGAVEENTQLLQQRAARFNNTSKSASNVADTVISSPLRKHRASFKYDGAHEDANGDFDWTEFHIVGTCRDLEKSFLRLTKAPEACEVRPVEVLECSLQNVKTKWIQKRDYFYTCDQLKSIRQDLTVQGVRNEFTVEVYETHARIALEKGDHEEFNQCQTQLKMLYSEVGGRNCNEFMGYRILYYIFTKNTLDIMTVMKSLTSSEKTDECISFAMKLRSAWGGGNFHRFFKLYVVAPKMSGFLVDWFIERERKEYLKCIIKCYRQNISLKFVSDELAYNSQDECLSFLEPFGIQFADSARTNIDCKASMVALANL</sequence>
<dbReference type="GeneID" id="108559929"/>
<feature type="region of interest" description="Disordered" evidence="1">
    <location>
        <begin position="333"/>
        <end position="419"/>
    </location>
</feature>
<organism evidence="3 4">
    <name type="scientific">Nicrophorus vespilloides</name>
    <name type="common">Boreal carrion beetle</name>
    <dbReference type="NCBI Taxonomy" id="110193"/>
    <lineage>
        <taxon>Eukaryota</taxon>
        <taxon>Metazoa</taxon>
        <taxon>Ecdysozoa</taxon>
        <taxon>Arthropoda</taxon>
        <taxon>Hexapoda</taxon>
        <taxon>Insecta</taxon>
        <taxon>Pterygota</taxon>
        <taxon>Neoptera</taxon>
        <taxon>Endopterygota</taxon>
        <taxon>Coleoptera</taxon>
        <taxon>Polyphaga</taxon>
        <taxon>Staphyliniformia</taxon>
        <taxon>Silphidae</taxon>
        <taxon>Nicrophorinae</taxon>
        <taxon>Nicrophorus</taxon>
    </lineage>
</organism>
<feature type="region of interest" description="Disordered" evidence="1">
    <location>
        <begin position="130"/>
        <end position="235"/>
    </location>
</feature>
<feature type="compositionally biased region" description="Low complexity" evidence="1">
    <location>
        <begin position="158"/>
        <end position="178"/>
    </location>
</feature>
<feature type="compositionally biased region" description="Polar residues" evidence="1">
    <location>
        <begin position="137"/>
        <end position="146"/>
    </location>
</feature>
<feature type="region of interest" description="Disordered" evidence="1">
    <location>
        <begin position="1"/>
        <end position="25"/>
    </location>
</feature>
<feature type="compositionally biased region" description="Polar residues" evidence="1">
    <location>
        <begin position="11"/>
        <end position="23"/>
    </location>
</feature>
<dbReference type="InterPro" id="IPR045107">
    <property type="entry name" value="SAC3/GANP/THP3"/>
</dbReference>
<dbReference type="PANTHER" id="PTHR12436:SF4">
    <property type="entry name" value="LEUKOCYTE RECEPTOR CLUSTER MEMBER 8"/>
    <property type="match status" value="1"/>
</dbReference>
<feature type="compositionally biased region" description="Pro residues" evidence="1">
    <location>
        <begin position="91"/>
        <end position="110"/>
    </location>
</feature>
<evidence type="ECO:0000259" key="2">
    <source>
        <dbReference type="Pfam" id="PF03399"/>
    </source>
</evidence>
<proteinExistence type="predicted"/>
<keyword evidence="3" id="KW-1185">Reference proteome</keyword>
<feature type="domain" description="SAC3/GANP/THP3 conserved" evidence="2">
    <location>
        <begin position="504"/>
        <end position="720"/>
    </location>
</feature>
<evidence type="ECO:0000313" key="4">
    <source>
        <dbReference type="RefSeq" id="XP_017772805.1"/>
    </source>
</evidence>
<evidence type="ECO:0000256" key="1">
    <source>
        <dbReference type="SAM" id="MobiDB-lite"/>
    </source>
</evidence>
<name>A0ABM1ME05_NICVS</name>
<feature type="compositionally biased region" description="Basic residues" evidence="1">
    <location>
        <begin position="345"/>
        <end position="366"/>
    </location>
</feature>
<feature type="compositionally biased region" description="Pro residues" evidence="1">
    <location>
        <begin position="179"/>
        <end position="214"/>
    </location>
</feature>
<dbReference type="Gene3D" id="1.25.40.990">
    <property type="match status" value="1"/>
</dbReference>
<keyword evidence="4" id="KW-0675">Receptor</keyword>
<feature type="region of interest" description="Disordered" evidence="1">
    <location>
        <begin position="84"/>
        <end position="113"/>
    </location>
</feature>
<gene>
    <name evidence="4" type="primary">LOC108559929</name>
</gene>
<protein>
    <submittedName>
        <fullName evidence="4">Leukocyte receptor cluster member 8 homolog</fullName>
    </submittedName>
</protein>
<dbReference type="RefSeq" id="XP_017772805.1">
    <property type="nucleotide sequence ID" value="XM_017917316.1"/>
</dbReference>
<dbReference type="Proteomes" id="UP000695000">
    <property type="component" value="Unplaced"/>
</dbReference>
<dbReference type="InterPro" id="IPR005062">
    <property type="entry name" value="SAC3/GANP/THP3_conserved"/>
</dbReference>
<reference evidence="4" key="1">
    <citation type="submission" date="2025-08" db="UniProtKB">
        <authorList>
            <consortium name="RefSeq"/>
        </authorList>
    </citation>
    <scope>IDENTIFICATION</scope>
    <source>
        <tissue evidence="4">Whole Larva</tissue>
    </source>
</reference>
<accession>A0ABM1ME05</accession>
<dbReference type="PANTHER" id="PTHR12436">
    <property type="entry name" value="80 KDA MCM3-ASSOCIATED PROTEIN"/>
    <property type="match status" value="1"/>
</dbReference>
<dbReference type="Pfam" id="PF03399">
    <property type="entry name" value="SAC3_GANP"/>
    <property type="match status" value="1"/>
</dbReference>
<evidence type="ECO:0000313" key="3">
    <source>
        <dbReference type="Proteomes" id="UP000695000"/>
    </source>
</evidence>